<evidence type="ECO:0000313" key="4">
    <source>
        <dbReference type="EMBL" id="XDV73460.1"/>
    </source>
</evidence>
<dbReference type="Pfam" id="PF22725">
    <property type="entry name" value="GFO_IDH_MocA_C3"/>
    <property type="match status" value="1"/>
</dbReference>
<organism evidence="4">
    <name type="scientific">Paenarthrobacter sp. AMU7</name>
    <dbReference type="NCBI Taxonomy" id="3162492"/>
    <lineage>
        <taxon>Bacteria</taxon>
        <taxon>Bacillati</taxon>
        <taxon>Actinomycetota</taxon>
        <taxon>Actinomycetes</taxon>
        <taxon>Micrococcales</taxon>
        <taxon>Micrococcaceae</taxon>
        <taxon>Paenarthrobacter</taxon>
    </lineage>
</organism>
<dbReference type="PANTHER" id="PTHR43377:SF1">
    <property type="entry name" value="BILIVERDIN REDUCTASE A"/>
    <property type="match status" value="1"/>
</dbReference>
<proteinExistence type="predicted"/>
<dbReference type="PANTHER" id="PTHR43377">
    <property type="entry name" value="BILIVERDIN REDUCTASE A"/>
    <property type="match status" value="1"/>
</dbReference>
<evidence type="ECO:0000256" key="1">
    <source>
        <dbReference type="ARBA" id="ARBA00023027"/>
    </source>
</evidence>
<evidence type="ECO:0000259" key="2">
    <source>
        <dbReference type="Pfam" id="PF01408"/>
    </source>
</evidence>
<protein>
    <submittedName>
        <fullName evidence="4">Gfo/Idh/MocA family protein</fullName>
    </submittedName>
</protein>
<name>A0AB39YT16_9MICC</name>
<dbReference type="Gene3D" id="3.40.50.720">
    <property type="entry name" value="NAD(P)-binding Rossmann-like Domain"/>
    <property type="match status" value="1"/>
</dbReference>
<evidence type="ECO:0000259" key="3">
    <source>
        <dbReference type="Pfam" id="PF22725"/>
    </source>
</evidence>
<sequence>MKIIQVGLGAWGASWLNVIHHSKSWELAGVVDVNPDAARAAGEQYGIPAYATIDEALGHKDTFDAALVIVPPEYHAAVAIPALEAGVHTLIEKPLAHSLEDGIRIITAAEKSGKQAMVSQNYRFKRAARTVQRLIRDGVIGDLEHVFIDYKKNPPFEGFRLEMDEPLIVDAMIHHLDQLRGIVGVEPTAVRARSWNTSTSRFKGNASAVVQFDCDNGARVVYTGSWSSYGPQTSWDGDWEIQGSKGTITWKNNEVTINFASLFDTVFLAGAVERSGVMHVDLDPLPVEERLGTLEAFRDAIETGNKAETDVTDNIQSLQLVMATADSARQDGAPITLKTNAELFGSH</sequence>
<feature type="domain" description="Gfo/Idh/MocA-like oxidoreductase N-terminal" evidence="2">
    <location>
        <begin position="3"/>
        <end position="118"/>
    </location>
</feature>
<dbReference type="SUPFAM" id="SSF55347">
    <property type="entry name" value="Glyceraldehyde-3-phosphate dehydrogenase-like, C-terminal domain"/>
    <property type="match status" value="1"/>
</dbReference>
<dbReference type="EMBL" id="CP165735">
    <property type="protein sequence ID" value="XDV73460.1"/>
    <property type="molecule type" value="Genomic_DNA"/>
</dbReference>
<dbReference type="InterPro" id="IPR000683">
    <property type="entry name" value="Gfo/Idh/MocA-like_OxRdtase_N"/>
</dbReference>
<gene>
    <name evidence="4" type="ORF">ABQM86_10000</name>
</gene>
<dbReference type="AlphaFoldDB" id="A0AB39YT16"/>
<dbReference type="GO" id="GO:0000166">
    <property type="term" value="F:nucleotide binding"/>
    <property type="evidence" value="ECO:0007669"/>
    <property type="project" value="InterPro"/>
</dbReference>
<feature type="domain" description="GFO/IDH/MocA-like oxidoreductase" evidence="3">
    <location>
        <begin position="129"/>
        <end position="248"/>
    </location>
</feature>
<accession>A0AB39YT16</accession>
<keyword evidence="1" id="KW-0520">NAD</keyword>
<dbReference type="InterPro" id="IPR055170">
    <property type="entry name" value="GFO_IDH_MocA-like_dom"/>
</dbReference>
<dbReference type="InterPro" id="IPR051450">
    <property type="entry name" value="Gfo/Idh/MocA_Oxidoreductases"/>
</dbReference>
<dbReference type="InterPro" id="IPR036291">
    <property type="entry name" value="NAD(P)-bd_dom_sf"/>
</dbReference>
<dbReference type="SUPFAM" id="SSF51735">
    <property type="entry name" value="NAD(P)-binding Rossmann-fold domains"/>
    <property type="match status" value="1"/>
</dbReference>
<dbReference type="Gene3D" id="3.30.360.10">
    <property type="entry name" value="Dihydrodipicolinate Reductase, domain 2"/>
    <property type="match status" value="1"/>
</dbReference>
<dbReference type="Pfam" id="PF01408">
    <property type="entry name" value="GFO_IDH_MocA"/>
    <property type="match status" value="1"/>
</dbReference>
<reference evidence="4" key="1">
    <citation type="submission" date="2024-07" db="EMBL/GenBank/DDBJ databases">
        <authorList>
            <person name="Li J."/>
            <person name="Wei H."/>
            <person name="Ma J."/>
        </authorList>
    </citation>
    <scope>NUCLEOTIDE SEQUENCE</scope>
    <source>
        <strain evidence="4">AMU7</strain>
    </source>
</reference>
<dbReference type="RefSeq" id="WP_280627838.1">
    <property type="nucleotide sequence ID" value="NZ_CP165735.1"/>
</dbReference>